<name>A0A964RMR5_9CLOT</name>
<dbReference type="InterPro" id="IPR035167">
    <property type="entry name" value="DUF5316"/>
</dbReference>
<feature type="transmembrane region" description="Helical" evidence="1">
    <location>
        <begin position="74"/>
        <end position="97"/>
    </location>
</feature>
<accession>A0A964RMR5</accession>
<comment type="caution">
    <text evidence="2">The sequence shown here is derived from an EMBL/GenBank/DDBJ whole genome shotgun (WGS) entry which is preliminary data.</text>
</comment>
<sequence length="99" mass="10887">MKLSFLIGSIIGITALLIGFLLGDYNITLKITGFVIAAVIAISGILNGSFVNGDRYRANFSSETKEDRDKKSEIINFLLVLSTPNIAIFIVLFIFGWKN</sequence>
<feature type="transmembrane region" description="Helical" evidence="1">
    <location>
        <begin position="5"/>
        <end position="25"/>
    </location>
</feature>
<dbReference type="Pfam" id="PF17247">
    <property type="entry name" value="DUF5316"/>
    <property type="match status" value="1"/>
</dbReference>
<reference evidence="2" key="1">
    <citation type="submission" date="2019-12" db="EMBL/GenBank/DDBJ databases">
        <title>Microbes associate with the intestines of laboratory mice.</title>
        <authorList>
            <person name="Navarre W."/>
            <person name="Wong E."/>
        </authorList>
    </citation>
    <scope>NUCLEOTIDE SEQUENCE</scope>
    <source>
        <strain evidence="2">NM79_F5</strain>
    </source>
</reference>
<gene>
    <name evidence="2" type="ORF">GKZ28_12380</name>
</gene>
<proteinExistence type="predicted"/>
<evidence type="ECO:0000313" key="2">
    <source>
        <dbReference type="EMBL" id="MVX64487.1"/>
    </source>
</evidence>
<evidence type="ECO:0000256" key="1">
    <source>
        <dbReference type="SAM" id="Phobius"/>
    </source>
</evidence>
<keyword evidence="1" id="KW-1133">Transmembrane helix</keyword>
<dbReference type="AlphaFoldDB" id="A0A964RMR5"/>
<evidence type="ECO:0000313" key="3">
    <source>
        <dbReference type="Proteomes" id="UP000656077"/>
    </source>
</evidence>
<dbReference type="RefSeq" id="WP_160359408.1">
    <property type="nucleotide sequence ID" value="NZ_WSRQ01000017.1"/>
</dbReference>
<feature type="transmembrane region" description="Helical" evidence="1">
    <location>
        <begin position="31"/>
        <end position="53"/>
    </location>
</feature>
<dbReference type="EMBL" id="WSRQ01000017">
    <property type="protein sequence ID" value="MVX64487.1"/>
    <property type="molecule type" value="Genomic_DNA"/>
</dbReference>
<keyword evidence="1" id="KW-0812">Transmembrane</keyword>
<organism evidence="2 3">
    <name type="scientific">Clostridium chromiireducens</name>
    <dbReference type="NCBI Taxonomy" id="225345"/>
    <lineage>
        <taxon>Bacteria</taxon>
        <taxon>Bacillati</taxon>
        <taxon>Bacillota</taxon>
        <taxon>Clostridia</taxon>
        <taxon>Eubacteriales</taxon>
        <taxon>Clostridiaceae</taxon>
        <taxon>Clostridium</taxon>
    </lineage>
</organism>
<dbReference type="Proteomes" id="UP000656077">
    <property type="component" value="Unassembled WGS sequence"/>
</dbReference>
<evidence type="ECO:0008006" key="4">
    <source>
        <dbReference type="Google" id="ProtNLM"/>
    </source>
</evidence>
<protein>
    <recommendedName>
        <fullName evidence="4">DUF5316 domain-containing protein</fullName>
    </recommendedName>
</protein>
<keyword evidence="1" id="KW-0472">Membrane</keyword>